<dbReference type="OrthoDB" id="9809549at2"/>
<dbReference type="EMBL" id="FNRL01000036">
    <property type="protein sequence ID" value="SEB06955.1"/>
    <property type="molecule type" value="Genomic_DNA"/>
</dbReference>
<gene>
    <name evidence="2" type="ORF">SAMN05660909_05139</name>
</gene>
<evidence type="ECO:0000259" key="1">
    <source>
        <dbReference type="Pfam" id="PF12697"/>
    </source>
</evidence>
<dbReference type="GO" id="GO:0052689">
    <property type="term" value="F:carboxylic ester hydrolase activity"/>
    <property type="evidence" value="ECO:0007669"/>
    <property type="project" value="TreeGrafter"/>
</dbReference>
<dbReference type="Proteomes" id="UP000199656">
    <property type="component" value="Unassembled WGS sequence"/>
</dbReference>
<dbReference type="AlphaFoldDB" id="A0A1H4GBE9"/>
<dbReference type="RefSeq" id="WP_089765483.1">
    <property type="nucleotide sequence ID" value="NZ_BKAT01000059.1"/>
</dbReference>
<dbReference type="Pfam" id="PF12697">
    <property type="entry name" value="Abhydrolase_6"/>
    <property type="match status" value="1"/>
</dbReference>
<organism evidence="2 3">
    <name type="scientific">Chitinophaga terrae</name>
    <name type="common">ex Kim and Jung 2007</name>
    <dbReference type="NCBI Taxonomy" id="408074"/>
    <lineage>
        <taxon>Bacteria</taxon>
        <taxon>Pseudomonadati</taxon>
        <taxon>Bacteroidota</taxon>
        <taxon>Chitinophagia</taxon>
        <taxon>Chitinophagales</taxon>
        <taxon>Chitinophagaceae</taxon>
        <taxon>Chitinophaga</taxon>
    </lineage>
</organism>
<proteinExistence type="predicted"/>
<dbReference type="PANTHER" id="PTHR43265:SF1">
    <property type="entry name" value="ESTERASE ESTD"/>
    <property type="match status" value="1"/>
</dbReference>
<name>A0A1H4GBE9_9BACT</name>
<dbReference type="PANTHER" id="PTHR43265">
    <property type="entry name" value="ESTERASE ESTD"/>
    <property type="match status" value="1"/>
</dbReference>
<dbReference type="InterPro" id="IPR053145">
    <property type="entry name" value="AB_hydrolase_Est10"/>
</dbReference>
<reference evidence="3" key="1">
    <citation type="submission" date="2016-10" db="EMBL/GenBank/DDBJ databases">
        <authorList>
            <person name="Varghese N."/>
            <person name="Submissions S."/>
        </authorList>
    </citation>
    <scope>NUCLEOTIDE SEQUENCE [LARGE SCALE GENOMIC DNA]</scope>
    <source>
        <strain evidence="3">DSM 23920</strain>
    </source>
</reference>
<sequence>MKRVASRFLFYLLFLWGIPIISIAQISANGCYTEQEVELSLTLEDQLYGTLTIPETNSRGIAVVIVPGSGPTDRDGNQYGLIYTNAYKFIAHELAKVGISCLRYDKAGVGASIGPNYNERKLSFDSYANSLQHWIKQLKEEKGIRKIVLIGHSEGTILAMIAAGKIHVDAYIGIAGPGSPADSVLLQQIKESMPARYSSATSIIDSIKMGKIATNIPSELKLTFRPSIQPYLRSFFEYDPCQLIKGLNCPILLIQGDSDLQIKTEEAVRLSKANPAAKLVLIEGMNHVLKNCAADPQLNLKSYHLPLLTLDPTLMPTITTFIDNTLK</sequence>
<dbReference type="STRING" id="408074.SAMN05660909_05139"/>
<feature type="domain" description="AB hydrolase-1" evidence="1">
    <location>
        <begin position="63"/>
        <end position="288"/>
    </location>
</feature>
<dbReference type="InterPro" id="IPR000073">
    <property type="entry name" value="AB_hydrolase_1"/>
</dbReference>
<evidence type="ECO:0000313" key="3">
    <source>
        <dbReference type="Proteomes" id="UP000199656"/>
    </source>
</evidence>
<evidence type="ECO:0000313" key="2">
    <source>
        <dbReference type="EMBL" id="SEB06955.1"/>
    </source>
</evidence>
<dbReference type="Gene3D" id="3.40.50.1820">
    <property type="entry name" value="alpha/beta hydrolase"/>
    <property type="match status" value="1"/>
</dbReference>
<protein>
    <recommendedName>
        <fullName evidence="1">AB hydrolase-1 domain-containing protein</fullName>
    </recommendedName>
</protein>
<dbReference type="SUPFAM" id="SSF53474">
    <property type="entry name" value="alpha/beta-Hydrolases"/>
    <property type="match status" value="1"/>
</dbReference>
<dbReference type="InterPro" id="IPR029058">
    <property type="entry name" value="AB_hydrolase_fold"/>
</dbReference>
<keyword evidence="3" id="KW-1185">Reference proteome</keyword>
<accession>A0A1H4GBE9</accession>